<accession>A0A833R522</accession>
<comment type="caution">
    <text evidence="2">The sequence shown here is derived from an EMBL/GenBank/DDBJ whole genome shotgun (WGS) entry which is preliminary data.</text>
</comment>
<proteinExistence type="predicted"/>
<dbReference type="EMBL" id="SWLB01000014">
    <property type="protein sequence ID" value="KAF3329734.1"/>
    <property type="molecule type" value="Genomic_DNA"/>
</dbReference>
<evidence type="ECO:0000313" key="2">
    <source>
        <dbReference type="EMBL" id="KAF3329734.1"/>
    </source>
</evidence>
<dbReference type="AlphaFoldDB" id="A0A833R522"/>
<evidence type="ECO:0000313" key="3">
    <source>
        <dbReference type="Proteomes" id="UP000623129"/>
    </source>
</evidence>
<reference evidence="2" key="1">
    <citation type="submission" date="2020-01" db="EMBL/GenBank/DDBJ databases">
        <title>Genome sequence of Kobresia littledalei, the first chromosome-level genome in the family Cyperaceae.</title>
        <authorList>
            <person name="Qu G."/>
        </authorList>
    </citation>
    <scope>NUCLEOTIDE SEQUENCE</scope>
    <source>
        <strain evidence="2">C.B.Clarke</strain>
        <tissue evidence="2">Leaf</tissue>
    </source>
</reference>
<sequence length="99" mass="10684">MDPIMKGDCTHKDNTRSGSEKTQALHRSETSTKTHAAETTPAPDGEDAVTELIGGPRSLYLRLAVLSSTFSQSKRLSLSSPNGLFPLPYVLAKIDGLRN</sequence>
<protein>
    <submittedName>
        <fullName evidence="2">Uncharacterized protein</fullName>
    </submittedName>
</protein>
<feature type="region of interest" description="Disordered" evidence="1">
    <location>
        <begin position="1"/>
        <end position="50"/>
    </location>
</feature>
<organism evidence="2 3">
    <name type="scientific">Carex littledalei</name>
    <dbReference type="NCBI Taxonomy" id="544730"/>
    <lineage>
        <taxon>Eukaryota</taxon>
        <taxon>Viridiplantae</taxon>
        <taxon>Streptophyta</taxon>
        <taxon>Embryophyta</taxon>
        <taxon>Tracheophyta</taxon>
        <taxon>Spermatophyta</taxon>
        <taxon>Magnoliopsida</taxon>
        <taxon>Liliopsida</taxon>
        <taxon>Poales</taxon>
        <taxon>Cyperaceae</taxon>
        <taxon>Cyperoideae</taxon>
        <taxon>Cariceae</taxon>
        <taxon>Carex</taxon>
        <taxon>Carex subgen. Euthyceras</taxon>
    </lineage>
</organism>
<keyword evidence="3" id="KW-1185">Reference proteome</keyword>
<feature type="compositionally biased region" description="Basic and acidic residues" evidence="1">
    <location>
        <begin position="26"/>
        <end position="36"/>
    </location>
</feature>
<name>A0A833R522_9POAL</name>
<evidence type="ECO:0000256" key="1">
    <source>
        <dbReference type="SAM" id="MobiDB-lite"/>
    </source>
</evidence>
<dbReference type="Proteomes" id="UP000623129">
    <property type="component" value="Unassembled WGS sequence"/>
</dbReference>
<feature type="compositionally biased region" description="Basic and acidic residues" evidence="1">
    <location>
        <begin position="8"/>
        <end position="19"/>
    </location>
</feature>
<gene>
    <name evidence="2" type="ORF">FCM35_KLT05065</name>
</gene>